<evidence type="ECO:0000313" key="3">
    <source>
        <dbReference type="Proteomes" id="UP001054889"/>
    </source>
</evidence>
<keyword evidence="3" id="KW-1185">Reference proteome</keyword>
<proteinExistence type="predicted"/>
<name>A0AAV5D9L9_ELECO</name>
<dbReference type="SUPFAM" id="SSF50978">
    <property type="entry name" value="WD40 repeat-like"/>
    <property type="match status" value="1"/>
</dbReference>
<dbReference type="InterPro" id="IPR045139">
    <property type="entry name" value="Aladin"/>
</dbReference>
<reference evidence="2" key="1">
    <citation type="journal article" date="2018" name="DNA Res.">
        <title>Multiple hybrid de novo genome assembly of finger millet, an orphan allotetraploid crop.</title>
        <authorList>
            <person name="Hatakeyama M."/>
            <person name="Aluri S."/>
            <person name="Balachadran M.T."/>
            <person name="Sivarajan S.R."/>
            <person name="Patrignani A."/>
            <person name="Gruter S."/>
            <person name="Poveda L."/>
            <person name="Shimizu-Inatsugi R."/>
            <person name="Baeten J."/>
            <person name="Francoijs K.J."/>
            <person name="Nataraja K.N."/>
            <person name="Reddy Y.A.N."/>
            <person name="Phadnis S."/>
            <person name="Ravikumar R.L."/>
            <person name="Schlapbach R."/>
            <person name="Sreeman S.M."/>
            <person name="Shimizu K.K."/>
        </authorList>
    </citation>
    <scope>NUCLEOTIDE SEQUENCE</scope>
</reference>
<evidence type="ECO:0000256" key="1">
    <source>
        <dbReference type="SAM" id="MobiDB-lite"/>
    </source>
</evidence>
<dbReference type="PANTHER" id="PTHR14494">
    <property type="entry name" value="ALADIN/ADRACALIN/AAAS"/>
    <property type="match status" value="1"/>
</dbReference>
<reference evidence="2" key="2">
    <citation type="submission" date="2021-12" db="EMBL/GenBank/DDBJ databases">
        <title>Resequencing data analysis of finger millet.</title>
        <authorList>
            <person name="Hatakeyama M."/>
            <person name="Aluri S."/>
            <person name="Balachadran M.T."/>
            <person name="Sivarajan S.R."/>
            <person name="Poveda L."/>
            <person name="Shimizu-Inatsugi R."/>
            <person name="Schlapbach R."/>
            <person name="Sreeman S.M."/>
            <person name="Shimizu K.K."/>
        </authorList>
    </citation>
    <scope>NUCLEOTIDE SEQUENCE</scope>
</reference>
<dbReference type="Gene3D" id="2.130.10.10">
    <property type="entry name" value="YVTN repeat-like/Quinoprotein amine dehydrogenase"/>
    <property type="match status" value="1"/>
</dbReference>
<dbReference type="InterPro" id="IPR015943">
    <property type="entry name" value="WD40/YVTN_repeat-like_dom_sf"/>
</dbReference>
<gene>
    <name evidence="2" type="primary">ga24878</name>
    <name evidence="2" type="ORF">PR202_ga24878</name>
</gene>
<dbReference type="PANTHER" id="PTHR14494:SF0">
    <property type="entry name" value="ALADIN"/>
    <property type="match status" value="1"/>
</dbReference>
<sequence>MPSFPPPGAVTICEINRDLVASDALSDDRAKDAYGDVLGMIFSPIPFQPDALLANGQPPAADQDEPAAPETAPAAGLASTITEFFKKMIFPPLDSSLLQEFDTQKVSWNPHKHCLAFVSGKNQVTVHDFEDSDSKEPCILTSDLQTDVRAVEWRPNSGKMIAVGCRGGICLWSASYPGNVPFMKSGVTSSSLSSFPRGSGYQWILVDVLRGSSTELVSALCWKPDGRYP</sequence>
<protein>
    <recommendedName>
        <fullName evidence="4">Anaphase-promoting complex subunit 4 WD40 domain-containing protein</fullName>
    </recommendedName>
</protein>
<dbReference type="EMBL" id="BQKI01000013">
    <property type="protein sequence ID" value="GJN07085.1"/>
    <property type="molecule type" value="Genomic_DNA"/>
</dbReference>
<dbReference type="AlphaFoldDB" id="A0AAV5D9L9"/>
<dbReference type="GO" id="GO:0005643">
    <property type="term" value="C:nuclear pore"/>
    <property type="evidence" value="ECO:0007669"/>
    <property type="project" value="TreeGrafter"/>
</dbReference>
<evidence type="ECO:0000313" key="2">
    <source>
        <dbReference type="EMBL" id="GJN07085.1"/>
    </source>
</evidence>
<accession>A0AAV5D9L9</accession>
<dbReference type="GO" id="GO:0006913">
    <property type="term" value="P:nucleocytoplasmic transport"/>
    <property type="evidence" value="ECO:0007669"/>
    <property type="project" value="TreeGrafter"/>
</dbReference>
<feature type="region of interest" description="Disordered" evidence="1">
    <location>
        <begin position="52"/>
        <end position="73"/>
    </location>
</feature>
<comment type="caution">
    <text evidence="2">The sequence shown here is derived from an EMBL/GenBank/DDBJ whole genome shotgun (WGS) entry which is preliminary data.</text>
</comment>
<dbReference type="Proteomes" id="UP001054889">
    <property type="component" value="Unassembled WGS sequence"/>
</dbReference>
<evidence type="ECO:0008006" key="4">
    <source>
        <dbReference type="Google" id="ProtNLM"/>
    </source>
</evidence>
<dbReference type="InterPro" id="IPR036322">
    <property type="entry name" value="WD40_repeat_dom_sf"/>
</dbReference>
<organism evidence="2 3">
    <name type="scientific">Eleusine coracana subsp. coracana</name>
    <dbReference type="NCBI Taxonomy" id="191504"/>
    <lineage>
        <taxon>Eukaryota</taxon>
        <taxon>Viridiplantae</taxon>
        <taxon>Streptophyta</taxon>
        <taxon>Embryophyta</taxon>
        <taxon>Tracheophyta</taxon>
        <taxon>Spermatophyta</taxon>
        <taxon>Magnoliopsida</taxon>
        <taxon>Liliopsida</taxon>
        <taxon>Poales</taxon>
        <taxon>Poaceae</taxon>
        <taxon>PACMAD clade</taxon>
        <taxon>Chloridoideae</taxon>
        <taxon>Cynodonteae</taxon>
        <taxon>Eleusininae</taxon>
        <taxon>Eleusine</taxon>
    </lineage>
</organism>